<organism evidence="1 2">
    <name type="scientific">Gonapodya prolifera (strain JEL478)</name>
    <name type="common">Monoblepharis prolifera</name>
    <dbReference type="NCBI Taxonomy" id="1344416"/>
    <lineage>
        <taxon>Eukaryota</taxon>
        <taxon>Fungi</taxon>
        <taxon>Fungi incertae sedis</taxon>
        <taxon>Chytridiomycota</taxon>
        <taxon>Chytridiomycota incertae sedis</taxon>
        <taxon>Monoblepharidomycetes</taxon>
        <taxon>Monoblepharidales</taxon>
        <taxon>Gonapodyaceae</taxon>
        <taxon>Gonapodya</taxon>
    </lineage>
</organism>
<reference evidence="1 2" key="1">
    <citation type="journal article" date="2015" name="Genome Biol. Evol.">
        <title>Phylogenomic analyses indicate that early fungi evolved digesting cell walls of algal ancestors of land plants.</title>
        <authorList>
            <person name="Chang Y."/>
            <person name="Wang S."/>
            <person name="Sekimoto S."/>
            <person name="Aerts A.L."/>
            <person name="Choi C."/>
            <person name="Clum A."/>
            <person name="LaButti K.M."/>
            <person name="Lindquist E.A."/>
            <person name="Yee Ngan C."/>
            <person name="Ohm R.A."/>
            <person name="Salamov A.A."/>
            <person name="Grigoriev I.V."/>
            <person name="Spatafora J.W."/>
            <person name="Berbee M.L."/>
        </authorList>
    </citation>
    <scope>NUCLEOTIDE SEQUENCE [LARGE SCALE GENOMIC DNA]</scope>
    <source>
        <strain evidence="1 2">JEL478</strain>
    </source>
</reference>
<dbReference type="AlphaFoldDB" id="A0A139AUL5"/>
<proteinExistence type="predicted"/>
<gene>
    <name evidence="1" type="ORF">M427DRAFT_28159</name>
</gene>
<evidence type="ECO:0000313" key="1">
    <source>
        <dbReference type="EMBL" id="KXS20436.1"/>
    </source>
</evidence>
<dbReference type="Proteomes" id="UP000070544">
    <property type="component" value="Unassembled WGS sequence"/>
</dbReference>
<keyword evidence="2" id="KW-1185">Reference proteome</keyword>
<name>A0A139AUL5_GONPJ</name>
<accession>A0A139AUL5</accession>
<protein>
    <submittedName>
        <fullName evidence="1">Uncharacterized protein</fullName>
    </submittedName>
</protein>
<sequence length="247" mass="26440">MNTGDTPPRGENASGALQVSDHGAVALEEHAVTLRALTAAQHATLELQKKLEELQGISGEQLQKTTPSQKPHLATFYHPATRATTLLSTFCNAHPTIAGSNHPDILLPTLTIPTLIETLGISILGVALTIPTFIETLSVPTFIETLPIPTSIETLQLSTHAHGLSIPTIIKTLAISTFIKTVSFPRGVMDVPTLHLPTDARDHRGPCFSPATSVSSTARHWAPRVDERTGNFSYHPLVLVAQPTRAG</sequence>
<dbReference type="EMBL" id="KQ965735">
    <property type="protein sequence ID" value="KXS20436.1"/>
    <property type="molecule type" value="Genomic_DNA"/>
</dbReference>
<evidence type="ECO:0000313" key="2">
    <source>
        <dbReference type="Proteomes" id="UP000070544"/>
    </source>
</evidence>